<keyword evidence="1" id="KW-0787">Thick filament</keyword>
<evidence type="ECO:0000313" key="13">
    <source>
        <dbReference type="EMBL" id="KAJ8258420.1"/>
    </source>
</evidence>
<dbReference type="SMART" id="SM00409">
    <property type="entry name" value="IG"/>
    <property type="match status" value="2"/>
</dbReference>
<evidence type="ECO:0000256" key="7">
    <source>
        <dbReference type="ARBA" id="ARBA00060255"/>
    </source>
</evidence>
<dbReference type="InterPro" id="IPR036179">
    <property type="entry name" value="Ig-like_dom_sf"/>
</dbReference>
<reference evidence="13" key="1">
    <citation type="journal article" date="2023" name="Science">
        <title>Genome structures resolve the early diversification of teleost fishes.</title>
        <authorList>
            <person name="Parey E."/>
            <person name="Louis A."/>
            <person name="Montfort J."/>
            <person name="Bouchez O."/>
            <person name="Roques C."/>
            <person name="Iampietro C."/>
            <person name="Lluch J."/>
            <person name="Castinel A."/>
            <person name="Donnadieu C."/>
            <person name="Desvignes T."/>
            <person name="Floi Bucao C."/>
            <person name="Jouanno E."/>
            <person name="Wen M."/>
            <person name="Mejri S."/>
            <person name="Dirks R."/>
            <person name="Jansen H."/>
            <person name="Henkel C."/>
            <person name="Chen W.J."/>
            <person name="Zahm M."/>
            <person name="Cabau C."/>
            <person name="Klopp C."/>
            <person name="Thompson A.W."/>
            <person name="Robinson-Rechavi M."/>
            <person name="Braasch I."/>
            <person name="Lecointre G."/>
            <person name="Bobe J."/>
            <person name="Postlethwait J.H."/>
            <person name="Berthelot C."/>
            <person name="Roest Crollius H."/>
            <person name="Guiguen Y."/>
        </authorList>
    </citation>
    <scope>NUCLEOTIDE SEQUENCE</scope>
    <source>
        <strain evidence="13">Concon-B</strain>
    </source>
</reference>
<dbReference type="AlphaFoldDB" id="A0A9Q1D3V9"/>
<dbReference type="InterPro" id="IPR036116">
    <property type="entry name" value="FN3_sf"/>
</dbReference>
<keyword evidence="5" id="KW-0393">Immunoglobulin domain</keyword>
<dbReference type="InterPro" id="IPR050964">
    <property type="entry name" value="Striated_Muscle_Regulatory"/>
</dbReference>
<dbReference type="SUPFAM" id="SSF49265">
    <property type="entry name" value="Fibronectin type III"/>
    <property type="match status" value="1"/>
</dbReference>
<evidence type="ECO:0000256" key="5">
    <source>
        <dbReference type="ARBA" id="ARBA00023319"/>
    </source>
</evidence>
<evidence type="ECO:0000256" key="1">
    <source>
        <dbReference type="ARBA" id="ARBA00022433"/>
    </source>
</evidence>
<dbReference type="FunFam" id="2.60.40.10:FF:000557">
    <property type="entry name" value="Myosin binding protein Ha"/>
    <property type="match status" value="1"/>
</dbReference>
<evidence type="ECO:0000256" key="10">
    <source>
        <dbReference type="SAM" id="MobiDB-lite"/>
    </source>
</evidence>
<dbReference type="InterPro" id="IPR003961">
    <property type="entry name" value="FN3_dom"/>
</dbReference>
<evidence type="ECO:0000256" key="2">
    <source>
        <dbReference type="ARBA" id="ARBA00022737"/>
    </source>
</evidence>
<keyword evidence="2" id="KW-0677">Repeat</keyword>
<evidence type="ECO:0000259" key="11">
    <source>
        <dbReference type="PROSITE" id="PS50835"/>
    </source>
</evidence>
<dbReference type="InterPro" id="IPR007110">
    <property type="entry name" value="Ig-like_dom"/>
</dbReference>
<dbReference type="PANTHER" id="PTHR13817:SF49">
    <property type="entry name" value="MYOSIN-BINDING PROTEIN H"/>
    <property type="match status" value="1"/>
</dbReference>
<comment type="similarity">
    <text evidence="6">Belongs to the immunoglobulin superfamily. MyBP family.</text>
</comment>
<sequence length="695" mass="73509">MPFKAVIKKAPSKKPLAKKAEPAPVPEPEPAPAEAPPAEAAPAEVAPVEAAPAAEAAPAPDAAPPAESAAAPAPPPAKEAPAEAEAAAAPAAEEVAAPAPAEPEKPADVPEAPSVEEASVAPPAASEPEAPAKAEEPAEKAAAPAAVEAETPAEAAAPSEVTLPAPPAAAEGEAPAQAAAPAPEEPAAAPEAAAPEAPADAAAAPPAEEPKAPTPPPPEAAAAPPSEEPKAPTPPPPEVPTSEPLNVSVEDVNDTTLTIRWRPPEKIGSGLDGYTVEYCKDQTTDWIVANPEPTPANRLVIKNLTTSDLLHVRVISVNPGGPSPPGLLAEPVIVREVVDRPKIHLPRILRTRYVKKVGEKINLVIPFSGKPKPVVSWSKDGQALDAKTVNIRNTDKDSILFIRQADRVHSGQYEMCVKVDSFEDKATITLQIVELPGPPTSVKLVDTWGFNAALEWTPPQDSGNTEITGYTVQKADKKTGDWFTVLEHYHRLNGTVSDLVMGNTYSFRVFSENKVGRSDEAAVTKTTAQIQKIGVKYEPVDYKERDFTEAPKFTTPLSDRAATVGYSTKLLCAVRGYPKPKVEWMKNSMIIGEDPKFRMINHQGICTLEIRKPSSFDGGVYTCRAKNLLGEAAVACKLEVKRESAAGGAVEHRNCPGTWGGSELSKSRMSRCVVFGRMRRVVYIKKMTLQDLTFP</sequence>
<evidence type="ECO:0000256" key="4">
    <source>
        <dbReference type="ARBA" id="ARBA00023179"/>
    </source>
</evidence>
<proteinExistence type="inferred from homology"/>
<dbReference type="SUPFAM" id="SSF48726">
    <property type="entry name" value="Immunoglobulin"/>
    <property type="match status" value="2"/>
</dbReference>
<dbReference type="GO" id="GO:0032982">
    <property type="term" value="C:myosin filament"/>
    <property type="evidence" value="ECO:0007669"/>
    <property type="project" value="UniProtKB-KW"/>
</dbReference>
<dbReference type="FunFam" id="2.60.40.10:FF:000225">
    <property type="entry name" value="Myosin-binding protein C, cardiac-type"/>
    <property type="match status" value="1"/>
</dbReference>
<feature type="domain" description="Ig-like" evidence="11">
    <location>
        <begin position="551"/>
        <end position="641"/>
    </location>
</feature>
<feature type="compositionally biased region" description="Pro residues" evidence="10">
    <location>
        <begin position="23"/>
        <end position="35"/>
    </location>
</feature>
<evidence type="ECO:0000256" key="9">
    <source>
        <dbReference type="ARBA" id="ARBA00078133"/>
    </source>
</evidence>
<dbReference type="PROSITE" id="PS50835">
    <property type="entry name" value="IG_LIKE"/>
    <property type="match status" value="2"/>
</dbReference>
<evidence type="ECO:0000256" key="8">
    <source>
        <dbReference type="ARBA" id="ARBA00071968"/>
    </source>
</evidence>
<feature type="compositionally biased region" description="Basic and acidic residues" evidence="10">
    <location>
        <begin position="130"/>
        <end position="139"/>
    </location>
</feature>
<feature type="domain" description="Fibronectin type-III" evidence="12">
    <location>
        <begin position="243"/>
        <end position="337"/>
    </location>
</feature>
<dbReference type="CDD" id="cd00063">
    <property type="entry name" value="FN3"/>
    <property type="match status" value="2"/>
</dbReference>
<dbReference type="InterPro" id="IPR003598">
    <property type="entry name" value="Ig_sub2"/>
</dbReference>
<dbReference type="SMART" id="SM00060">
    <property type="entry name" value="FN3"/>
    <property type="match status" value="2"/>
</dbReference>
<dbReference type="GO" id="GO:0007155">
    <property type="term" value="P:cell adhesion"/>
    <property type="evidence" value="ECO:0007669"/>
    <property type="project" value="UniProtKB-KW"/>
</dbReference>
<evidence type="ECO:0000256" key="6">
    <source>
        <dbReference type="ARBA" id="ARBA00038352"/>
    </source>
</evidence>
<feature type="compositionally biased region" description="Basic residues" evidence="10">
    <location>
        <begin position="1"/>
        <end position="17"/>
    </location>
</feature>
<dbReference type="InterPro" id="IPR013783">
    <property type="entry name" value="Ig-like_fold"/>
</dbReference>
<comment type="function">
    <text evidence="7">Binds to myosin; probably involved in interaction with thick myofilaments in the A-band.</text>
</comment>
<dbReference type="Proteomes" id="UP001152803">
    <property type="component" value="Unassembled WGS sequence"/>
</dbReference>
<dbReference type="Pfam" id="PF00041">
    <property type="entry name" value="fn3"/>
    <property type="match status" value="2"/>
</dbReference>
<keyword evidence="14" id="KW-1185">Reference proteome</keyword>
<dbReference type="SMART" id="SM00408">
    <property type="entry name" value="IGc2"/>
    <property type="match status" value="2"/>
</dbReference>
<evidence type="ECO:0000259" key="12">
    <source>
        <dbReference type="PROSITE" id="PS50853"/>
    </source>
</evidence>
<evidence type="ECO:0000256" key="3">
    <source>
        <dbReference type="ARBA" id="ARBA00022889"/>
    </source>
</evidence>
<comment type="caution">
    <text evidence="13">The sequence shown here is derived from an EMBL/GenBank/DDBJ whole genome shotgun (WGS) entry which is preliminary data.</text>
</comment>
<name>A0A9Q1D3V9_CONCO</name>
<dbReference type="Gene3D" id="2.60.40.10">
    <property type="entry name" value="Immunoglobulins"/>
    <property type="match status" value="4"/>
</dbReference>
<feature type="compositionally biased region" description="Low complexity" evidence="10">
    <location>
        <begin position="36"/>
        <end position="71"/>
    </location>
</feature>
<accession>A0A9Q1D3V9</accession>
<feature type="compositionally biased region" description="Low complexity" evidence="10">
    <location>
        <begin position="109"/>
        <end position="129"/>
    </location>
</feature>
<dbReference type="EMBL" id="JAFJMO010000013">
    <property type="protein sequence ID" value="KAJ8258420.1"/>
    <property type="molecule type" value="Genomic_DNA"/>
</dbReference>
<dbReference type="InterPro" id="IPR003599">
    <property type="entry name" value="Ig_sub"/>
</dbReference>
<protein>
    <recommendedName>
        <fullName evidence="8">Myosin-binding protein H</fullName>
    </recommendedName>
    <alternativeName>
        <fullName evidence="9">H-protein</fullName>
    </alternativeName>
</protein>
<evidence type="ECO:0000313" key="14">
    <source>
        <dbReference type="Proteomes" id="UP001152803"/>
    </source>
</evidence>
<organism evidence="13 14">
    <name type="scientific">Conger conger</name>
    <name type="common">Conger eel</name>
    <name type="synonym">Muraena conger</name>
    <dbReference type="NCBI Taxonomy" id="82655"/>
    <lineage>
        <taxon>Eukaryota</taxon>
        <taxon>Metazoa</taxon>
        <taxon>Chordata</taxon>
        <taxon>Craniata</taxon>
        <taxon>Vertebrata</taxon>
        <taxon>Euteleostomi</taxon>
        <taxon>Actinopterygii</taxon>
        <taxon>Neopterygii</taxon>
        <taxon>Teleostei</taxon>
        <taxon>Anguilliformes</taxon>
        <taxon>Congridae</taxon>
        <taxon>Conger</taxon>
    </lineage>
</organism>
<keyword evidence="3" id="KW-0130">Cell adhesion</keyword>
<gene>
    <name evidence="13" type="ORF">COCON_G00174320</name>
</gene>
<dbReference type="OrthoDB" id="6107607at2759"/>
<dbReference type="Pfam" id="PF07679">
    <property type="entry name" value="I-set"/>
    <property type="match status" value="2"/>
</dbReference>
<dbReference type="FunFam" id="2.60.40.10:FF:000062">
    <property type="entry name" value="Myosin-binding protein C, slow type"/>
    <property type="match status" value="1"/>
</dbReference>
<dbReference type="PROSITE" id="PS50853">
    <property type="entry name" value="FN3"/>
    <property type="match status" value="2"/>
</dbReference>
<dbReference type="PANTHER" id="PTHR13817">
    <property type="entry name" value="TITIN"/>
    <property type="match status" value="1"/>
</dbReference>
<feature type="compositionally biased region" description="Low complexity" evidence="10">
    <location>
        <begin position="83"/>
        <end position="99"/>
    </location>
</feature>
<feature type="domain" description="Ig-like" evidence="11">
    <location>
        <begin position="341"/>
        <end position="429"/>
    </location>
</feature>
<dbReference type="FunFam" id="2.60.40.10:FF:000031">
    <property type="entry name" value="Myosin-binding protein C, slow type"/>
    <property type="match status" value="1"/>
</dbReference>
<feature type="domain" description="Fibronectin type-III" evidence="12">
    <location>
        <begin position="438"/>
        <end position="533"/>
    </location>
</feature>
<dbReference type="CDD" id="cd05748">
    <property type="entry name" value="Ig_Titin_like"/>
    <property type="match status" value="1"/>
</dbReference>
<feature type="compositionally biased region" description="Low complexity" evidence="10">
    <location>
        <begin position="140"/>
        <end position="206"/>
    </location>
</feature>
<keyword evidence="4" id="KW-0514">Muscle protein</keyword>
<feature type="region of interest" description="Disordered" evidence="10">
    <location>
        <begin position="1"/>
        <end position="251"/>
    </location>
</feature>
<dbReference type="InterPro" id="IPR013098">
    <property type="entry name" value="Ig_I-set"/>
</dbReference>